<evidence type="ECO:0000256" key="2">
    <source>
        <dbReference type="ARBA" id="ARBA00022676"/>
    </source>
</evidence>
<keyword evidence="4 6" id="KW-0548">Nucleotidyltransferase</keyword>
<reference evidence="8" key="1">
    <citation type="submission" date="2022-04" db="EMBL/GenBank/DDBJ databases">
        <title>Emergence of ST220 Acinetobacter pittii strain in bloodstream infection, which co-producing chromosomal NDM-1 and OXA-820 carbapenemases.</title>
        <authorList>
            <person name="Tian C."/>
            <person name="Xing M."/>
            <person name="Fu L."/>
            <person name="Xia D."/>
        </authorList>
    </citation>
    <scope>NUCLEOTIDE SEQUENCE</scope>
    <source>
        <strain evidence="8">TCM</strain>
    </source>
</reference>
<evidence type="ECO:0000256" key="4">
    <source>
        <dbReference type="ARBA" id="ARBA00022695"/>
    </source>
</evidence>
<evidence type="ECO:0000256" key="6">
    <source>
        <dbReference type="PROSITE-ProRule" id="PRU01362"/>
    </source>
</evidence>
<dbReference type="InterPro" id="IPR029494">
    <property type="entry name" value="DarT"/>
</dbReference>
<evidence type="ECO:0000256" key="1">
    <source>
        <dbReference type="ARBA" id="ARBA00022649"/>
    </source>
</evidence>
<dbReference type="GO" id="GO:0016779">
    <property type="term" value="F:nucleotidyltransferase activity"/>
    <property type="evidence" value="ECO:0007669"/>
    <property type="project" value="UniProtKB-UniRule"/>
</dbReference>
<gene>
    <name evidence="8" type="ORF">MWH18_14470</name>
</gene>
<keyword evidence="2 6" id="KW-0328">Glycosyltransferase</keyword>
<organism evidence="8 9">
    <name type="scientific">Acinetobacter pittii</name>
    <name type="common">Acinetobacter genomosp. 3</name>
    <dbReference type="NCBI Taxonomy" id="48296"/>
    <lineage>
        <taxon>Bacteria</taxon>
        <taxon>Pseudomonadati</taxon>
        <taxon>Pseudomonadota</taxon>
        <taxon>Gammaproteobacteria</taxon>
        <taxon>Moraxellales</taxon>
        <taxon>Moraxellaceae</taxon>
        <taxon>Acinetobacter</taxon>
        <taxon>Acinetobacter calcoaceticus/baumannii complex</taxon>
    </lineage>
</organism>
<dbReference type="GO" id="GO:0016757">
    <property type="term" value="F:glycosyltransferase activity"/>
    <property type="evidence" value="ECO:0007669"/>
    <property type="project" value="UniProtKB-UniRule"/>
</dbReference>
<name>A0AAE9S7Q7_ACIPI</name>
<sequence length="219" mass="25370">MTEREYSESLNPQKALIWRIVHLDNIAWVLEHGLHCGNSLTASPNWVHIGNTELIDKRANHPVPVGQGGYLNDYVPFYFTPFSPMLLNITTGRGGVRQRSNDEIVILVSSLHRLQELNMPFVFTDGHAYYQWSNFYTDLADLDKIDWQILQKKDFSRDVDDPAKFERYQAEALVHQHCPIEALLGMICYNEKIKSLLEQQLQQANIEMPVYVRSGVYFK</sequence>
<dbReference type="RefSeq" id="WP_087537449.1">
    <property type="nucleotide sequence ID" value="NZ_CP029610.1"/>
</dbReference>
<dbReference type="AlphaFoldDB" id="A0AAE9S7Q7"/>
<feature type="active site" description="Proton acceptor" evidence="6">
    <location>
        <position position="58"/>
    </location>
</feature>
<keyword evidence="5 6" id="KW-0238">DNA-binding</keyword>
<evidence type="ECO:0000256" key="3">
    <source>
        <dbReference type="ARBA" id="ARBA00022679"/>
    </source>
</evidence>
<comment type="caution">
    <text evidence="6">Lacks conserved residue(s) required for the propagation of feature annotation.</text>
</comment>
<feature type="binding site" evidence="6">
    <location>
        <begin position="19"/>
        <end position="21"/>
    </location>
    <ligand>
        <name>NAD(+)</name>
        <dbReference type="ChEBI" id="CHEBI:57540"/>
    </ligand>
</feature>
<dbReference type="Pfam" id="PF14487">
    <property type="entry name" value="DarT"/>
    <property type="match status" value="1"/>
</dbReference>
<keyword evidence="1 6" id="KW-1277">Toxin-antitoxin system</keyword>
<comment type="catalytic activity">
    <reaction evidence="6">
        <text>a thymidine in DNA + NAD(+) = an N-(ADP-alpha-D-ribosyl)-thymidine in DNA + nicotinamide + H(+)</text>
        <dbReference type="Rhea" id="RHEA:71651"/>
        <dbReference type="Rhea" id="RHEA-COMP:13556"/>
        <dbReference type="Rhea" id="RHEA-COMP:18051"/>
        <dbReference type="ChEBI" id="CHEBI:15378"/>
        <dbReference type="ChEBI" id="CHEBI:17154"/>
        <dbReference type="ChEBI" id="CHEBI:57540"/>
        <dbReference type="ChEBI" id="CHEBI:137386"/>
        <dbReference type="ChEBI" id="CHEBI:191199"/>
    </reaction>
</comment>
<proteinExistence type="inferred from homology"/>
<dbReference type="GO" id="GO:0003677">
    <property type="term" value="F:DNA binding"/>
    <property type="evidence" value="ECO:0007669"/>
    <property type="project" value="UniProtKB-UniRule"/>
</dbReference>
<keyword evidence="3 6" id="KW-0808">Transferase</keyword>
<dbReference type="Proteomes" id="UP001055514">
    <property type="component" value="Chromosome"/>
</dbReference>
<dbReference type="EMBL" id="CP095407">
    <property type="protein sequence ID" value="USU93548.1"/>
    <property type="molecule type" value="Genomic_DNA"/>
</dbReference>
<evidence type="ECO:0000256" key="5">
    <source>
        <dbReference type="ARBA" id="ARBA00023125"/>
    </source>
</evidence>
<evidence type="ECO:0000313" key="9">
    <source>
        <dbReference type="Proteomes" id="UP001055514"/>
    </source>
</evidence>
<comment type="similarity">
    <text evidence="6">Belongs to the DarT ADP-ribosyltransferase family.</text>
</comment>
<protein>
    <submittedName>
        <fullName evidence="8">DUF4433 domain-containing protein</fullName>
    </submittedName>
</protein>
<feature type="domain" description="DarT" evidence="7">
    <location>
        <begin position="15"/>
        <end position="218"/>
    </location>
</feature>
<feature type="binding site" evidence="6">
    <location>
        <position position="58"/>
    </location>
    <ligand>
        <name>NAD(+)</name>
        <dbReference type="ChEBI" id="CHEBI:57540"/>
    </ligand>
</feature>
<feature type="active site" evidence="6">
    <location>
        <position position="171"/>
    </location>
</feature>
<evidence type="ECO:0000313" key="8">
    <source>
        <dbReference type="EMBL" id="USU93548.1"/>
    </source>
</evidence>
<evidence type="ECO:0000259" key="7">
    <source>
        <dbReference type="PROSITE" id="PS52018"/>
    </source>
</evidence>
<dbReference type="PROSITE" id="PS52018">
    <property type="entry name" value="DART"/>
    <property type="match status" value="1"/>
</dbReference>
<accession>A0AAE9S7Q7</accession>